<comment type="caution">
    <text evidence="1">The sequence shown here is derived from an EMBL/GenBank/DDBJ whole genome shotgun (WGS) entry which is preliminary data.</text>
</comment>
<gene>
    <name evidence="1" type="ORF">KUCAC02_001773</name>
</gene>
<proteinExistence type="predicted"/>
<organism evidence="1 2">
    <name type="scientific">Chaenocephalus aceratus</name>
    <name type="common">Blackfin icefish</name>
    <name type="synonym">Chaenichthys aceratus</name>
    <dbReference type="NCBI Taxonomy" id="36190"/>
    <lineage>
        <taxon>Eukaryota</taxon>
        <taxon>Metazoa</taxon>
        <taxon>Chordata</taxon>
        <taxon>Craniata</taxon>
        <taxon>Vertebrata</taxon>
        <taxon>Euteleostomi</taxon>
        <taxon>Actinopterygii</taxon>
        <taxon>Neopterygii</taxon>
        <taxon>Teleostei</taxon>
        <taxon>Neoteleostei</taxon>
        <taxon>Acanthomorphata</taxon>
        <taxon>Eupercaria</taxon>
        <taxon>Perciformes</taxon>
        <taxon>Notothenioidei</taxon>
        <taxon>Channichthyidae</taxon>
        <taxon>Chaenocephalus</taxon>
    </lineage>
</organism>
<accession>A0ACB9XSJ2</accession>
<protein>
    <submittedName>
        <fullName evidence="1">Uncharacterized protein</fullName>
    </submittedName>
</protein>
<sequence length="136" mass="15410">MALLRVGRCDLLEQTFLQCDSLLHPPPPFTLCPPPPLLHSNRFKHRHEHANPASCTLSPVAAPPLHSTPTTSRLRGDSLTVSCSSSFGNDWHHQPPYPLRPFCMDDVLSCRMENSWREAGERRRVYVCEHNSNLCI</sequence>
<dbReference type="EMBL" id="CM043787">
    <property type="protein sequence ID" value="KAI4830120.1"/>
    <property type="molecule type" value="Genomic_DNA"/>
</dbReference>
<evidence type="ECO:0000313" key="2">
    <source>
        <dbReference type="Proteomes" id="UP001057452"/>
    </source>
</evidence>
<reference evidence="1" key="1">
    <citation type="submission" date="2022-05" db="EMBL/GenBank/DDBJ databases">
        <title>Chromosome-level genome of Chaenocephalus aceratus.</title>
        <authorList>
            <person name="Park H."/>
        </authorList>
    </citation>
    <scope>NUCLEOTIDE SEQUENCE</scope>
    <source>
        <strain evidence="1">KU_202001</strain>
    </source>
</reference>
<dbReference type="Proteomes" id="UP001057452">
    <property type="component" value="Chromosome 3"/>
</dbReference>
<keyword evidence="2" id="KW-1185">Reference proteome</keyword>
<evidence type="ECO:0000313" key="1">
    <source>
        <dbReference type="EMBL" id="KAI4830120.1"/>
    </source>
</evidence>
<name>A0ACB9XSJ2_CHAAC</name>